<evidence type="ECO:0000256" key="1">
    <source>
        <dbReference type="ARBA" id="ARBA00004613"/>
    </source>
</evidence>
<dbReference type="AlphaFoldDB" id="A0A2S2N7E0"/>
<accession>A0A2S2N7E0</accession>
<evidence type="ECO:0000256" key="3">
    <source>
        <dbReference type="ARBA" id="ARBA00022525"/>
    </source>
</evidence>
<dbReference type="InterPro" id="IPR001111">
    <property type="entry name" value="TGF-b_propeptide"/>
</dbReference>
<dbReference type="PANTHER" id="PTHR11848">
    <property type="entry name" value="TGF-BETA FAMILY"/>
    <property type="match status" value="1"/>
</dbReference>
<dbReference type="PROSITE" id="PS51362">
    <property type="entry name" value="TGF_BETA_2"/>
    <property type="match status" value="1"/>
</dbReference>
<evidence type="ECO:0000256" key="7">
    <source>
        <dbReference type="ARBA" id="ARBA00023180"/>
    </source>
</evidence>
<dbReference type="PROSITE" id="PS00250">
    <property type="entry name" value="TGF_BETA_1"/>
    <property type="match status" value="1"/>
</dbReference>
<evidence type="ECO:0000256" key="9">
    <source>
        <dbReference type="SAM" id="SignalP"/>
    </source>
</evidence>
<dbReference type="Gene3D" id="2.10.90.10">
    <property type="entry name" value="Cystine-knot cytokines"/>
    <property type="match status" value="1"/>
</dbReference>
<dbReference type="Gene3D" id="2.60.120.970">
    <property type="match status" value="1"/>
</dbReference>
<sequence length="372" mass="41940">MDNRNVLKLNIQTMITILLFLAMLHTGLAAIAGYEEVENKFLTKLGLNQRPVVEKNLKIPSATMELYNSMANAMTTHFPLPGLHTTSANTAKTYYNKGSAPLNAKSKKYRLQFDIDFIPEKEQIKAAEVRFTMLYDKVLRNEEFIHVVMHDIIQPGTKGLSKPILRVIDSKSINMSNVSKSESFDVTPFVERLSMNKFKENHGLLVQCVTSGSQTHLLNVFDFVSPENTLLLVYTDDGTSEKSTLKRMMRRSKRSTVQPGGPHKKTKKKICQRYSMYVDFKEVGFNDWIRAPPGYDAFFCHGKCAFPLASHINASNHAVMQTLMNSYNPSLVPLSCCVPTKQSSQTLLYVDADGKLVVKNYPDMSVDECGCR</sequence>
<keyword evidence="5 8" id="KW-0339">Growth factor</keyword>
<evidence type="ECO:0000256" key="2">
    <source>
        <dbReference type="ARBA" id="ARBA00006656"/>
    </source>
</evidence>
<keyword evidence="6" id="KW-1015">Disulfide bond</keyword>
<dbReference type="SMART" id="SM00204">
    <property type="entry name" value="TGFB"/>
    <property type="match status" value="1"/>
</dbReference>
<dbReference type="CDD" id="cd13761">
    <property type="entry name" value="TGF_beta_BMP5_like"/>
    <property type="match status" value="1"/>
</dbReference>
<evidence type="ECO:0000256" key="6">
    <source>
        <dbReference type="ARBA" id="ARBA00023157"/>
    </source>
</evidence>
<dbReference type="GO" id="GO:0008083">
    <property type="term" value="F:growth factor activity"/>
    <property type="evidence" value="ECO:0007669"/>
    <property type="project" value="UniProtKB-KW"/>
</dbReference>
<feature type="signal peptide" evidence="9">
    <location>
        <begin position="1"/>
        <end position="29"/>
    </location>
</feature>
<dbReference type="SUPFAM" id="SSF57501">
    <property type="entry name" value="Cystine-knot cytokines"/>
    <property type="match status" value="1"/>
</dbReference>
<keyword evidence="4 9" id="KW-0732">Signal</keyword>
<gene>
    <name evidence="11" type="primary">dpp_0</name>
    <name evidence="11" type="ORF">g.11702</name>
</gene>
<comment type="subcellular location">
    <subcellularLocation>
        <location evidence="1">Secreted</location>
    </subcellularLocation>
</comment>
<keyword evidence="7" id="KW-0325">Glycoprotein</keyword>
<dbReference type="InterPro" id="IPR029034">
    <property type="entry name" value="Cystine-knot_cytokine"/>
</dbReference>
<dbReference type="GO" id="GO:0005125">
    <property type="term" value="F:cytokine activity"/>
    <property type="evidence" value="ECO:0007669"/>
    <property type="project" value="TreeGrafter"/>
</dbReference>
<dbReference type="FunFam" id="2.10.90.10:FF:000001">
    <property type="entry name" value="Bone morphogenetic protein 4"/>
    <property type="match status" value="1"/>
</dbReference>
<protein>
    <submittedName>
        <fullName evidence="11">Protein decapentaplegic</fullName>
    </submittedName>
</protein>
<evidence type="ECO:0000256" key="5">
    <source>
        <dbReference type="ARBA" id="ARBA00023030"/>
    </source>
</evidence>
<feature type="chain" id="PRO_5015577854" evidence="9">
    <location>
        <begin position="30"/>
        <end position="372"/>
    </location>
</feature>
<keyword evidence="3" id="KW-0964">Secreted</keyword>
<evidence type="ECO:0000256" key="8">
    <source>
        <dbReference type="RuleBase" id="RU000354"/>
    </source>
</evidence>
<proteinExistence type="inferred from homology"/>
<feature type="domain" description="TGF-beta family profile" evidence="10">
    <location>
        <begin position="251"/>
        <end position="372"/>
    </location>
</feature>
<dbReference type="InterPro" id="IPR015615">
    <property type="entry name" value="TGF-beta-rel"/>
</dbReference>
<dbReference type="InterPro" id="IPR001839">
    <property type="entry name" value="TGF-b_C"/>
</dbReference>
<dbReference type="GO" id="GO:0005615">
    <property type="term" value="C:extracellular space"/>
    <property type="evidence" value="ECO:0007669"/>
    <property type="project" value="TreeGrafter"/>
</dbReference>
<evidence type="ECO:0000256" key="4">
    <source>
        <dbReference type="ARBA" id="ARBA00022729"/>
    </source>
</evidence>
<organism evidence="11">
    <name type="scientific">Schizaphis graminum</name>
    <name type="common">Green bug aphid</name>
    <dbReference type="NCBI Taxonomy" id="13262"/>
    <lineage>
        <taxon>Eukaryota</taxon>
        <taxon>Metazoa</taxon>
        <taxon>Ecdysozoa</taxon>
        <taxon>Arthropoda</taxon>
        <taxon>Hexapoda</taxon>
        <taxon>Insecta</taxon>
        <taxon>Pterygota</taxon>
        <taxon>Neoptera</taxon>
        <taxon>Paraneoptera</taxon>
        <taxon>Hemiptera</taxon>
        <taxon>Sternorrhyncha</taxon>
        <taxon>Aphidomorpha</taxon>
        <taxon>Aphidoidea</taxon>
        <taxon>Aphididae</taxon>
        <taxon>Aphidini</taxon>
        <taxon>Schizaphis</taxon>
    </lineage>
</organism>
<evidence type="ECO:0000313" key="11">
    <source>
        <dbReference type="EMBL" id="MBY12696.1"/>
    </source>
</evidence>
<dbReference type="Pfam" id="PF00688">
    <property type="entry name" value="TGFb_propeptide"/>
    <property type="match status" value="1"/>
</dbReference>
<evidence type="ECO:0000259" key="10">
    <source>
        <dbReference type="PROSITE" id="PS51362"/>
    </source>
</evidence>
<comment type="similarity">
    <text evidence="2 8">Belongs to the TGF-beta family.</text>
</comment>
<dbReference type="Pfam" id="PF00019">
    <property type="entry name" value="TGF_beta"/>
    <property type="match status" value="1"/>
</dbReference>
<dbReference type="EMBL" id="GGMR01000077">
    <property type="protein sequence ID" value="MBY12696.1"/>
    <property type="molecule type" value="Transcribed_RNA"/>
</dbReference>
<reference evidence="11" key="1">
    <citation type="submission" date="2018-04" db="EMBL/GenBank/DDBJ databases">
        <title>Transcriptome of Schizaphis graminum biotype I.</title>
        <authorList>
            <person name="Scully E.D."/>
            <person name="Geib S.M."/>
            <person name="Palmer N.A."/>
            <person name="Koch K."/>
            <person name="Bradshaw J."/>
            <person name="Heng-Moss T."/>
            <person name="Sarath G."/>
        </authorList>
    </citation>
    <scope>NUCLEOTIDE SEQUENCE</scope>
</reference>
<dbReference type="InterPro" id="IPR017948">
    <property type="entry name" value="TGFb_CS"/>
</dbReference>
<dbReference type="PANTHER" id="PTHR11848:SF263">
    <property type="entry name" value="PROTEIN DECAPENTAPLEGIC"/>
    <property type="match status" value="1"/>
</dbReference>
<dbReference type="PRINTS" id="PR00669">
    <property type="entry name" value="INHIBINA"/>
</dbReference>
<name>A0A2S2N7E0_SCHGA</name>